<sequence length="61" mass="6632">IKQVAVVRLPKHQIAATSSTLLTYGSYGLGVHSADSEIDALCAAPYFATLSEDFYKFFFGN</sequence>
<dbReference type="EMBL" id="JASCZI010091358">
    <property type="protein sequence ID" value="MED6150062.1"/>
    <property type="molecule type" value="Genomic_DNA"/>
</dbReference>
<evidence type="ECO:0000259" key="1">
    <source>
        <dbReference type="Pfam" id="PF20750"/>
    </source>
</evidence>
<evidence type="ECO:0000313" key="3">
    <source>
        <dbReference type="Proteomes" id="UP001341840"/>
    </source>
</evidence>
<dbReference type="InterPro" id="IPR043519">
    <property type="entry name" value="NT_sf"/>
</dbReference>
<protein>
    <submittedName>
        <fullName evidence="2">Nuclear poly(A) polymerase 3</fullName>
        <ecNumber evidence="2">2.7.7.19</ecNumber>
    </submittedName>
</protein>
<dbReference type="PANTHER" id="PTHR10682">
    <property type="entry name" value="POLY A POLYMERASE"/>
    <property type="match status" value="1"/>
</dbReference>
<accession>A0ABU6TMP3</accession>
<dbReference type="GO" id="GO:1990817">
    <property type="term" value="F:poly(A) RNA polymerase activity"/>
    <property type="evidence" value="ECO:0007669"/>
    <property type="project" value="UniProtKB-EC"/>
</dbReference>
<dbReference type="Gene3D" id="3.30.460.10">
    <property type="entry name" value="Beta Polymerase, domain 2"/>
    <property type="match status" value="1"/>
</dbReference>
<feature type="domain" description="Poly(A) polymerase nucleotidyltransferase" evidence="1">
    <location>
        <begin position="8"/>
        <end position="58"/>
    </location>
</feature>
<dbReference type="Pfam" id="PF20750">
    <property type="entry name" value="PAP_NTPase"/>
    <property type="match status" value="1"/>
</dbReference>
<keyword evidence="2" id="KW-0808">Transferase</keyword>
<keyword evidence="3" id="KW-1185">Reference proteome</keyword>
<feature type="non-terminal residue" evidence="2">
    <location>
        <position position="1"/>
    </location>
</feature>
<evidence type="ECO:0000313" key="2">
    <source>
        <dbReference type="EMBL" id="MED6150062.1"/>
    </source>
</evidence>
<keyword evidence="2" id="KW-0548">Nucleotidyltransferase</keyword>
<dbReference type="InterPro" id="IPR048840">
    <property type="entry name" value="PolA_pol_NTPase"/>
</dbReference>
<dbReference type="Proteomes" id="UP001341840">
    <property type="component" value="Unassembled WGS sequence"/>
</dbReference>
<reference evidence="2 3" key="1">
    <citation type="journal article" date="2023" name="Plants (Basel)">
        <title>Bridging the Gap: Combining Genomics and Transcriptomics Approaches to Understand Stylosanthes scabra, an Orphan Legume from the Brazilian Caatinga.</title>
        <authorList>
            <person name="Ferreira-Neto J.R.C."/>
            <person name="da Silva M.D."/>
            <person name="Binneck E."/>
            <person name="de Melo N.F."/>
            <person name="da Silva R.H."/>
            <person name="de Melo A.L.T.M."/>
            <person name="Pandolfi V."/>
            <person name="Bustamante F.O."/>
            <person name="Brasileiro-Vidal A.C."/>
            <person name="Benko-Iseppon A.M."/>
        </authorList>
    </citation>
    <scope>NUCLEOTIDE SEQUENCE [LARGE SCALE GENOMIC DNA]</scope>
    <source>
        <tissue evidence="2">Leaves</tissue>
    </source>
</reference>
<organism evidence="2 3">
    <name type="scientific">Stylosanthes scabra</name>
    <dbReference type="NCBI Taxonomy" id="79078"/>
    <lineage>
        <taxon>Eukaryota</taxon>
        <taxon>Viridiplantae</taxon>
        <taxon>Streptophyta</taxon>
        <taxon>Embryophyta</taxon>
        <taxon>Tracheophyta</taxon>
        <taxon>Spermatophyta</taxon>
        <taxon>Magnoliopsida</taxon>
        <taxon>eudicotyledons</taxon>
        <taxon>Gunneridae</taxon>
        <taxon>Pentapetalae</taxon>
        <taxon>rosids</taxon>
        <taxon>fabids</taxon>
        <taxon>Fabales</taxon>
        <taxon>Fabaceae</taxon>
        <taxon>Papilionoideae</taxon>
        <taxon>50 kb inversion clade</taxon>
        <taxon>dalbergioids sensu lato</taxon>
        <taxon>Dalbergieae</taxon>
        <taxon>Pterocarpus clade</taxon>
        <taxon>Stylosanthes</taxon>
    </lineage>
</organism>
<dbReference type="EC" id="2.7.7.19" evidence="2"/>
<gene>
    <name evidence="2" type="primary">PAPS3</name>
    <name evidence="2" type="ORF">PIB30_068562</name>
</gene>
<name>A0ABU6TMP3_9FABA</name>
<dbReference type="PANTHER" id="PTHR10682:SF33">
    <property type="entry name" value="NUCLEAR POLY(A) POLYMERASE 3"/>
    <property type="match status" value="1"/>
</dbReference>
<comment type="caution">
    <text evidence="2">The sequence shown here is derived from an EMBL/GenBank/DDBJ whole genome shotgun (WGS) entry which is preliminary data.</text>
</comment>
<proteinExistence type="predicted"/>